<dbReference type="RefSeq" id="WP_377862553.1">
    <property type="nucleotide sequence ID" value="NZ_JBHLZU010000037.1"/>
</dbReference>
<name>A0ABV6A8Y7_9PSEU</name>
<evidence type="ECO:0000313" key="3">
    <source>
        <dbReference type="Proteomes" id="UP001589693"/>
    </source>
</evidence>
<evidence type="ECO:0000256" key="1">
    <source>
        <dbReference type="SAM" id="SignalP"/>
    </source>
</evidence>
<evidence type="ECO:0008006" key="4">
    <source>
        <dbReference type="Google" id="ProtNLM"/>
    </source>
</evidence>
<evidence type="ECO:0000313" key="2">
    <source>
        <dbReference type="EMBL" id="MFB9909640.1"/>
    </source>
</evidence>
<feature type="signal peptide" evidence="1">
    <location>
        <begin position="1"/>
        <end position="26"/>
    </location>
</feature>
<keyword evidence="3" id="KW-1185">Reference proteome</keyword>
<keyword evidence="1" id="KW-0732">Signal</keyword>
<dbReference type="EMBL" id="JBHLZU010000037">
    <property type="protein sequence ID" value="MFB9909640.1"/>
    <property type="molecule type" value="Genomic_DNA"/>
</dbReference>
<dbReference type="Proteomes" id="UP001589693">
    <property type="component" value="Unassembled WGS sequence"/>
</dbReference>
<reference evidence="2 3" key="1">
    <citation type="submission" date="2024-09" db="EMBL/GenBank/DDBJ databases">
        <authorList>
            <person name="Sun Q."/>
            <person name="Mori K."/>
        </authorList>
    </citation>
    <scope>NUCLEOTIDE SEQUENCE [LARGE SCALE GENOMIC DNA]</scope>
    <source>
        <strain evidence="2 3">TBRC 7907</strain>
    </source>
</reference>
<feature type="chain" id="PRO_5045769268" description="Peptidase inhibitor family I36" evidence="1">
    <location>
        <begin position="27"/>
        <end position="128"/>
    </location>
</feature>
<proteinExistence type="predicted"/>
<protein>
    <recommendedName>
        <fullName evidence="4">Peptidase inhibitor family I36</fullName>
    </recommendedName>
</protein>
<sequence length="128" mass="13610">MKKSVARILVALVTMVSATVLSTSFASAEAAPLPDATGCNHGACITVKGGPGNYQVFGFLETNTSRYGHFHIWGPNLDYNSPDRTWIGGPGSGTPIQYGYGAGQVCVEFWQYVNGTYVSRGLPCKDVS</sequence>
<accession>A0ABV6A8Y7</accession>
<organism evidence="2 3">
    <name type="scientific">Allokutzneria oryzae</name>
    <dbReference type="NCBI Taxonomy" id="1378989"/>
    <lineage>
        <taxon>Bacteria</taxon>
        <taxon>Bacillati</taxon>
        <taxon>Actinomycetota</taxon>
        <taxon>Actinomycetes</taxon>
        <taxon>Pseudonocardiales</taxon>
        <taxon>Pseudonocardiaceae</taxon>
        <taxon>Allokutzneria</taxon>
    </lineage>
</organism>
<gene>
    <name evidence="2" type="ORF">ACFFQA_37390</name>
</gene>
<comment type="caution">
    <text evidence="2">The sequence shown here is derived from an EMBL/GenBank/DDBJ whole genome shotgun (WGS) entry which is preliminary data.</text>
</comment>